<dbReference type="EMBL" id="LCKT01000001">
    <property type="protein sequence ID" value="KKU05243.1"/>
    <property type="molecule type" value="Genomic_DNA"/>
</dbReference>
<keyword evidence="1" id="KW-1133">Transmembrane helix</keyword>
<gene>
    <name evidence="2" type="ORF">UX06_C0001G0004</name>
</gene>
<dbReference type="Pfam" id="PF20619">
    <property type="entry name" value="DUF6804"/>
    <property type="match status" value="1"/>
</dbReference>
<accession>A0A0G1PIM7</accession>
<protein>
    <submittedName>
        <fullName evidence="2">Uncharacterized protein</fullName>
    </submittedName>
</protein>
<dbReference type="InterPro" id="IPR046548">
    <property type="entry name" value="DUF6804"/>
</dbReference>
<evidence type="ECO:0000256" key="1">
    <source>
        <dbReference type="SAM" id="Phobius"/>
    </source>
</evidence>
<name>A0A0G1PIM7_9BACT</name>
<sequence length="98" mass="11312">MKKYWYLLVVGIFLLGALGDWPYSYYQLLRWVVCAAGAYSAYLAHESGSNGLAWVFGIIATLFNPIVPFYMQRETWQVLDLAAAIPFLVYPFIKRKHE</sequence>
<feature type="transmembrane region" description="Helical" evidence="1">
    <location>
        <begin position="52"/>
        <end position="70"/>
    </location>
</feature>
<feature type="transmembrane region" description="Helical" evidence="1">
    <location>
        <begin position="76"/>
        <end position="93"/>
    </location>
</feature>
<organism evidence="2 3">
    <name type="scientific">Candidatus Giovannonibacteria bacterium GW2011_GWA2_45_21</name>
    <dbReference type="NCBI Taxonomy" id="1618649"/>
    <lineage>
        <taxon>Bacteria</taxon>
        <taxon>Candidatus Giovannoniibacteriota</taxon>
    </lineage>
</organism>
<proteinExistence type="predicted"/>
<feature type="transmembrane region" description="Helical" evidence="1">
    <location>
        <begin position="29"/>
        <end position="45"/>
    </location>
</feature>
<dbReference type="Proteomes" id="UP000034696">
    <property type="component" value="Unassembled WGS sequence"/>
</dbReference>
<keyword evidence="1" id="KW-0472">Membrane</keyword>
<reference evidence="2 3" key="1">
    <citation type="journal article" date="2015" name="Nature">
        <title>rRNA introns, odd ribosomes, and small enigmatic genomes across a large radiation of phyla.</title>
        <authorList>
            <person name="Brown C.T."/>
            <person name="Hug L.A."/>
            <person name="Thomas B.C."/>
            <person name="Sharon I."/>
            <person name="Castelle C.J."/>
            <person name="Singh A."/>
            <person name="Wilkins M.J."/>
            <person name="Williams K.H."/>
            <person name="Banfield J.F."/>
        </authorList>
    </citation>
    <scope>NUCLEOTIDE SEQUENCE [LARGE SCALE GENOMIC DNA]</scope>
</reference>
<evidence type="ECO:0000313" key="2">
    <source>
        <dbReference type="EMBL" id="KKU05243.1"/>
    </source>
</evidence>
<dbReference type="AlphaFoldDB" id="A0A0G1PIM7"/>
<comment type="caution">
    <text evidence="2">The sequence shown here is derived from an EMBL/GenBank/DDBJ whole genome shotgun (WGS) entry which is preliminary data.</text>
</comment>
<keyword evidence="1" id="KW-0812">Transmembrane</keyword>
<evidence type="ECO:0000313" key="3">
    <source>
        <dbReference type="Proteomes" id="UP000034696"/>
    </source>
</evidence>